<dbReference type="Proteomes" id="UP001143910">
    <property type="component" value="Unassembled WGS sequence"/>
</dbReference>
<evidence type="ECO:0000313" key="1">
    <source>
        <dbReference type="EMBL" id="KAJ2968038.1"/>
    </source>
</evidence>
<evidence type="ECO:0000313" key="2">
    <source>
        <dbReference type="Proteomes" id="UP001143910"/>
    </source>
</evidence>
<proteinExistence type="predicted"/>
<dbReference type="EMBL" id="JANJQO010002116">
    <property type="protein sequence ID" value="KAJ2968038.1"/>
    <property type="molecule type" value="Genomic_DNA"/>
</dbReference>
<sequence>MYASGFLSLGALVATAIATTAVSYDTGYDDGSRTLAVTSCSDGDNGLITRYHWQTQNQIPRFPFIGGAQAVAGWNSPSCGTCWSLQYQGRNITVLAVDHSGDGFNIGLHAMNELTGGRGVEVGRVKAEATPVDVKLCGL</sequence>
<accession>A0ACC1MMX1</accession>
<reference evidence="1" key="1">
    <citation type="submission" date="2022-08" db="EMBL/GenBank/DDBJ databases">
        <title>Genome Sequence of Lecanicillium fungicola.</title>
        <authorList>
            <person name="Buettner E."/>
        </authorList>
    </citation>
    <scope>NUCLEOTIDE SEQUENCE</scope>
    <source>
        <strain evidence="1">Babe33</strain>
    </source>
</reference>
<gene>
    <name evidence="1" type="ORF">NQ176_g9372</name>
</gene>
<name>A0ACC1MMX1_9HYPO</name>
<keyword evidence="2" id="KW-1185">Reference proteome</keyword>
<protein>
    <submittedName>
        <fullName evidence="1">Uncharacterized protein</fullName>
    </submittedName>
</protein>
<comment type="caution">
    <text evidence="1">The sequence shown here is derived from an EMBL/GenBank/DDBJ whole genome shotgun (WGS) entry which is preliminary data.</text>
</comment>
<organism evidence="1 2">
    <name type="scientific">Zarea fungicola</name>
    <dbReference type="NCBI Taxonomy" id="93591"/>
    <lineage>
        <taxon>Eukaryota</taxon>
        <taxon>Fungi</taxon>
        <taxon>Dikarya</taxon>
        <taxon>Ascomycota</taxon>
        <taxon>Pezizomycotina</taxon>
        <taxon>Sordariomycetes</taxon>
        <taxon>Hypocreomycetidae</taxon>
        <taxon>Hypocreales</taxon>
        <taxon>Cordycipitaceae</taxon>
        <taxon>Zarea</taxon>
    </lineage>
</organism>